<dbReference type="Proteomes" id="UP000095300">
    <property type="component" value="Unassembled WGS sequence"/>
</dbReference>
<reference evidence="3" key="1">
    <citation type="submission" date="2015-05" db="EMBL/GenBank/DDBJ databases">
        <authorList>
            <person name="Wilson R.K."/>
            <person name="Warren W.C."/>
            <person name="Olafson P."/>
        </authorList>
    </citation>
    <scope>NUCLEOTIDE SEQUENCE [LARGE SCALE GENOMIC DNA]</scope>
    <source>
        <strain evidence="3">USDA</strain>
    </source>
</reference>
<feature type="region of interest" description="Disordered" evidence="1">
    <location>
        <begin position="190"/>
        <end position="212"/>
    </location>
</feature>
<keyword evidence="3" id="KW-1185">Reference proteome</keyword>
<evidence type="ECO:0000313" key="2">
    <source>
        <dbReference type="EnsemblMetazoa" id="SCAU005467-PA"/>
    </source>
</evidence>
<reference evidence="2" key="2">
    <citation type="submission" date="2020-05" db="UniProtKB">
        <authorList>
            <consortium name="EnsemblMetazoa"/>
        </authorList>
    </citation>
    <scope>IDENTIFICATION</scope>
    <source>
        <strain evidence="2">USDA</strain>
    </source>
</reference>
<dbReference type="OrthoDB" id="8070561at2759"/>
<organism evidence="2 3">
    <name type="scientific">Stomoxys calcitrans</name>
    <name type="common">Stable fly</name>
    <name type="synonym">Conops calcitrans</name>
    <dbReference type="NCBI Taxonomy" id="35570"/>
    <lineage>
        <taxon>Eukaryota</taxon>
        <taxon>Metazoa</taxon>
        <taxon>Ecdysozoa</taxon>
        <taxon>Arthropoda</taxon>
        <taxon>Hexapoda</taxon>
        <taxon>Insecta</taxon>
        <taxon>Pterygota</taxon>
        <taxon>Neoptera</taxon>
        <taxon>Endopterygota</taxon>
        <taxon>Diptera</taxon>
        <taxon>Brachycera</taxon>
        <taxon>Muscomorpha</taxon>
        <taxon>Muscoidea</taxon>
        <taxon>Muscidae</taxon>
        <taxon>Stomoxys</taxon>
    </lineage>
</organism>
<gene>
    <name evidence="2" type="primary">106085210</name>
</gene>
<dbReference type="VEuPathDB" id="VectorBase:SCAU005467"/>
<protein>
    <submittedName>
        <fullName evidence="2">Uncharacterized protein</fullName>
    </submittedName>
</protein>
<evidence type="ECO:0000256" key="1">
    <source>
        <dbReference type="SAM" id="MobiDB-lite"/>
    </source>
</evidence>
<dbReference type="AlphaFoldDB" id="A0A1I8P7C7"/>
<name>A0A1I8P7C7_STOCA</name>
<proteinExistence type="predicted"/>
<evidence type="ECO:0000313" key="3">
    <source>
        <dbReference type="Proteomes" id="UP000095300"/>
    </source>
</evidence>
<accession>A0A1I8P7C7</accession>
<dbReference type="EnsemblMetazoa" id="SCAU005467-RB">
    <property type="protein sequence ID" value="SCAU005467-PB"/>
    <property type="gene ID" value="SCAU005467"/>
</dbReference>
<dbReference type="EnsemblMetazoa" id="SCAU005467-RD">
    <property type="protein sequence ID" value="SCAU005467-PD"/>
    <property type="gene ID" value="SCAU005467"/>
</dbReference>
<feature type="compositionally biased region" description="Basic and acidic residues" evidence="1">
    <location>
        <begin position="196"/>
        <end position="212"/>
    </location>
</feature>
<sequence>MRKSYSLDNQTFVDKFKKTNCYSELTSRILSASRGGEYYGPAEGQYTSHWHYQPKKKCKCINKELCEAISKDLYVAASKSSCYIQDHATAWFNQQQQMKKLKQTLDSMSTKQLKDFQCQYHGKFPFQSPTAGCLDLKKPIRSVPCVPFKISNAKQISPEFLQLLRQHDARQRERSILYCLPKEYTARRLTSKHRIRDGDNAPANEKRKTNKECLERQEKWSLVGKNQNYPAKGNDFNCRPISQRGLRYFARSQARMIKHENRQTSEQCSQDTYPFIYQQQEVKSTKAKSSMELKKPKELGFLRQGNTPVAFHNVRSANNLRSILHLTRSSDTLKEVWAKPQTIQLRESRTSLRPKNSCL</sequence>
<dbReference type="EnsemblMetazoa" id="SCAU005467-RA">
    <property type="protein sequence ID" value="SCAU005467-PA"/>
    <property type="gene ID" value="SCAU005467"/>
</dbReference>